<proteinExistence type="predicted"/>
<protein>
    <submittedName>
        <fullName evidence="3">Putative phage-related protein</fullName>
    </submittedName>
</protein>
<dbReference type="Proteomes" id="UP000001582">
    <property type="component" value="Chromosome"/>
</dbReference>
<dbReference type="InterPro" id="IPR054612">
    <property type="entry name" value="Phage_capsid-like_C"/>
</dbReference>
<sequence length="409" mass="43653">MKLHQLREQRTAKVAAMKDLVDVAAAAGRDLTADESKQFDTLKAEERSLSTQIERAEFLADAERRAAGTPASGNDVADFDRLAGSVSVVKVIRAQMEGRSLDGAEAEYAKEAERRTGRKAQGIFVPMGALETRANTTTSATDLVGTDHRADQYIGPLRDRLLARSLGVRVLSGLQGDVSIPKFGTGLTTGWVAEGGAVPEGNMTFDAVTLTPRHVGGKTEMSRQLIQQSAPAIEQLVRDDLAYLIAKQIDSALIYGGGTNEPVGVLNTAGIQTANLATLTWANVLGMLEKAEIANVDAVNWLTNPAAKTKLASTLKEAGLPGYLLENGRMADLPLYSTNQVLSDSNGTPVILGDWSQVLLGIWSEIDILVNPYAEPAYTRGGVQVRAMATCDIALRYPEAFVVATDLSA</sequence>
<reference evidence="3 4" key="2">
    <citation type="journal article" date="2010" name="PLoS ONE">
        <title>Complete genome sequence of the multiresistant taxonomic outlier Pseudomonas aeruginosa PA7.</title>
        <authorList>
            <person name="Roy P.H."/>
            <person name="Tetu S.G."/>
            <person name="Larouche A."/>
            <person name="Elbourne L."/>
            <person name="Tremblay S."/>
            <person name="Ren Q."/>
            <person name="Dodson R."/>
            <person name="Harkins D."/>
            <person name="Shay R."/>
            <person name="Watkins K."/>
            <person name="Mahamoud Y."/>
            <person name="Paulsen I.T."/>
        </authorList>
    </citation>
    <scope>NUCLEOTIDE SEQUENCE [LARGE SCALE GENOMIC DNA]</scope>
    <source>
        <strain evidence="3 4">PA7</strain>
    </source>
</reference>
<feature type="domain" description="Phage capsid-like C-terminal" evidence="2">
    <location>
        <begin position="148"/>
        <end position="405"/>
    </location>
</feature>
<organism evidence="3 4">
    <name type="scientific">Pseudomonas paraeruginosa (strain DSM 24068 / PA7)</name>
    <name type="common">Pseudomonas aeruginosa (strain PA7)</name>
    <dbReference type="NCBI Taxonomy" id="381754"/>
    <lineage>
        <taxon>Bacteria</taxon>
        <taxon>Pseudomonadati</taxon>
        <taxon>Pseudomonadota</taxon>
        <taxon>Gammaproteobacteria</taxon>
        <taxon>Pseudomonadales</taxon>
        <taxon>Pseudomonadaceae</taxon>
        <taxon>Pseudomonas</taxon>
        <taxon>Pseudomonas paraeruginosa</taxon>
    </lineage>
</organism>
<evidence type="ECO:0000313" key="4">
    <source>
        <dbReference type="Proteomes" id="UP000001582"/>
    </source>
</evidence>
<accession>A6VBQ1</accession>
<dbReference type="NCBIfam" id="TIGR01554">
    <property type="entry name" value="major_cap_HK97"/>
    <property type="match status" value="1"/>
</dbReference>
<dbReference type="InterPro" id="IPR024455">
    <property type="entry name" value="Phage_capsid"/>
</dbReference>
<gene>
    <name evidence="3" type="ordered locus">PSPA7_5150</name>
</gene>
<dbReference type="HOGENOM" id="CLU_688604_0_0_6"/>
<evidence type="ECO:0000256" key="1">
    <source>
        <dbReference type="ARBA" id="ARBA00004328"/>
    </source>
</evidence>
<dbReference type="RefSeq" id="WP_012077284.1">
    <property type="nucleotide sequence ID" value="NC_009656.1"/>
</dbReference>
<dbReference type="Gene3D" id="3.30.2400.10">
    <property type="entry name" value="Major capsid protein gp5"/>
    <property type="match status" value="1"/>
</dbReference>
<dbReference type="Pfam" id="PF05065">
    <property type="entry name" value="Phage_capsid"/>
    <property type="match status" value="1"/>
</dbReference>
<evidence type="ECO:0000313" key="3">
    <source>
        <dbReference type="EMBL" id="ABR86617.1"/>
    </source>
</evidence>
<name>A6VBQ1_PSEP7</name>
<dbReference type="AlphaFoldDB" id="A6VBQ1"/>
<dbReference type="EMBL" id="CP000744">
    <property type="protein sequence ID" value="ABR86617.1"/>
    <property type="molecule type" value="Genomic_DNA"/>
</dbReference>
<dbReference type="KEGG" id="pap:PSPA7_5150"/>
<reference evidence="3 4" key="1">
    <citation type="submission" date="2007-06" db="EMBL/GenBank/DDBJ databases">
        <authorList>
            <person name="Dodson R.J."/>
            <person name="Harkins D."/>
            <person name="Paulsen I.T."/>
        </authorList>
    </citation>
    <scope>NUCLEOTIDE SEQUENCE [LARGE SCALE GENOMIC DNA]</scope>
    <source>
        <strain evidence="3 4">PA7</strain>
    </source>
</reference>
<dbReference type="SUPFAM" id="SSF56563">
    <property type="entry name" value="Major capsid protein gp5"/>
    <property type="match status" value="1"/>
</dbReference>
<evidence type="ECO:0000259" key="2">
    <source>
        <dbReference type="Pfam" id="PF05065"/>
    </source>
</evidence>
<comment type="subcellular location">
    <subcellularLocation>
        <location evidence="1">Virion</location>
    </subcellularLocation>
</comment>